<evidence type="ECO:0000256" key="2">
    <source>
        <dbReference type="PROSITE-ProRule" id="PRU00302"/>
    </source>
</evidence>
<keyword evidence="1" id="KW-1015">Disulfide bond</keyword>
<protein>
    <recommendedName>
        <fullName evidence="4">Sushi domain-containing protein</fullName>
    </recommendedName>
</protein>
<evidence type="ECO:0000313" key="5">
    <source>
        <dbReference type="EMBL" id="KAK3102745.1"/>
    </source>
</evidence>
<dbReference type="Proteomes" id="UP001186944">
    <property type="component" value="Unassembled WGS sequence"/>
</dbReference>
<dbReference type="SMART" id="SM00032">
    <property type="entry name" value="CCP"/>
    <property type="match status" value="1"/>
</dbReference>
<dbReference type="SUPFAM" id="SSF57535">
    <property type="entry name" value="Complement control module/SCR domain"/>
    <property type="match status" value="1"/>
</dbReference>
<gene>
    <name evidence="5" type="ORF">FSP39_013610</name>
</gene>
<evidence type="ECO:0000256" key="3">
    <source>
        <dbReference type="SAM" id="Phobius"/>
    </source>
</evidence>
<dbReference type="Gene3D" id="2.10.70.10">
    <property type="entry name" value="Complement Module, domain 1"/>
    <property type="match status" value="1"/>
</dbReference>
<keyword evidence="6" id="KW-1185">Reference proteome</keyword>
<dbReference type="PROSITE" id="PS50923">
    <property type="entry name" value="SUSHI"/>
    <property type="match status" value="1"/>
</dbReference>
<keyword evidence="3" id="KW-0472">Membrane</keyword>
<keyword evidence="3" id="KW-0812">Transmembrane</keyword>
<keyword evidence="2" id="KW-0768">Sushi</keyword>
<dbReference type="EMBL" id="VSWD01000005">
    <property type="protein sequence ID" value="KAK3102745.1"/>
    <property type="molecule type" value="Genomic_DNA"/>
</dbReference>
<evidence type="ECO:0000313" key="6">
    <source>
        <dbReference type="Proteomes" id="UP001186944"/>
    </source>
</evidence>
<sequence>MSFNCSQPSSISNGYFVVAKAYYENGDTLYYVCNTNYYVNGNPLITCDGSTGNWTGTTPSCQTTTTTTATDPTDEAWLWLAIALACLIGLLLLLILIVCLVKYCYNLCRRRSSRVTDIKKDYDEYVETGCCYSCCGLCCRGCCKCCFPKNNVPTETHVTKKQVKPKVITEHMVQSPRTTSVASETPKSTSDVNVLIQKDVKPAKELNMWMPHSKPMRNINTSTK</sequence>
<dbReference type="InterPro" id="IPR035976">
    <property type="entry name" value="Sushi/SCR/CCP_sf"/>
</dbReference>
<feature type="transmembrane region" description="Helical" evidence="3">
    <location>
        <begin position="76"/>
        <end position="105"/>
    </location>
</feature>
<reference evidence="5" key="1">
    <citation type="submission" date="2019-08" db="EMBL/GenBank/DDBJ databases">
        <title>The improved chromosome-level genome for the pearl oyster Pinctada fucata martensii using PacBio sequencing and Hi-C.</title>
        <authorList>
            <person name="Zheng Z."/>
        </authorList>
    </citation>
    <scope>NUCLEOTIDE SEQUENCE</scope>
    <source>
        <strain evidence="5">ZZ-2019</strain>
        <tissue evidence="5">Adductor muscle</tissue>
    </source>
</reference>
<proteinExistence type="predicted"/>
<keyword evidence="3" id="KW-1133">Transmembrane helix</keyword>
<accession>A0AA88YCZ0</accession>
<organism evidence="5 6">
    <name type="scientific">Pinctada imbricata</name>
    <name type="common">Atlantic pearl-oyster</name>
    <name type="synonym">Pinctada martensii</name>
    <dbReference type="NCBI Taxonomy" id="66713"/>
    <lineage>
        <taxon>Eukaryota</taxon>
        <taxon>Metazoa</taxon>
        <taxon>Spiralia</taxon>
        <taxon>Lophotrochozoa</taxon>
        <taxon>Mollusca</taxon>
        <taxon>Bivalvia</taxon>
        <taxon>Autobranchia</taxon>
        <taxon>Pteriomorphia</taxon>
        <taxon>Pterioida</taxon>
        <taxon>Pterioidea</taxon>
        <taxon>Pteriidae</taxon>
        <taxon>Pinctada</taxon>
    </lineage>
</organism>
<dbReference type="Pfam" id="PF00084">
    <property type="entry name" value="Sushi"/>
    <property type="match status" value="1"/>
</dbReference>
<evidence type="ECO:0000256" key="1">
    <source>
        <dbReference type="ARBA" id="ARBA00023157"/>
    </source>
</evidence>
<feature type="domain" description="Sushi" evidence="4">
    <location>
        <begin position="3"/>
        <end position="63"/>
    </location>
</feature>
<name>A0AA88YCZ0_PINIB</name>
<comment type="caution">
    <text evidence="5">The sequence shown here is derived from an EMBL/GenBank/DDBJ whole genome shotgun (WGS) entry which is preliminary data.</text>
</comment>
<evidence type="ECO:0000259" key="4">
    <source>
        <dbReference type="PROSITE" id="PS50923"/>
    </source>
</evidence>
<dbReference type="CDD" id="cd00033">
    <property type="entry name" value="CCP"/>
    <property type="match status" value="1"/>
</dbReference>
<dbReference type="InterPro" id="IPR000436">
    <property type="entry name" value="Sushi_SCR_CCP_dom"/>
</dbReference>
<dbReference type="AlphaFoldDB" id="A0AA88YCZ0"/>
<comment type="caution">
    <text evidence="2">Lacks conserved residue(s) required for the propagation of feature annotation.</text>
</comment>